<evidence type="ECO:0000256" key="1">
    <source>
        <dbReference type="ARBA" id="ARBA00023015"/>
    </source>
</evidence>
<evidence type="ECO:0000313" key="8">
    <source>
        <dbReference type="Proteomes" id="UP000239388"/>
    </source>
</evidence>
<feature type="region of interest" description="Disordered" evidence="5">
    <location>
        <begin position="1"/>
        <end position="22"/>
    </location>
</feature>
<dbReference type="Gene3D" id="1.10.1740.10">
    <property type="match status" value="1"/>
</dbReference>
<keyword evidence="3" id="KW-0238">DNA-binding</keyword>
<dbReference type="PANTHER" id="PTHR30385">
    <property type="entry name" value="SIGMA FACTOR F FLAGELLAR"/>
    <property type="match status" value="1"/>
</dbReference>
<dbReference type="EMBL" id="PUIB01000028">
    <property type="protein sequence ID" value="PQO27099.1"/>
    <property type="molecule type" value="Genomic_DNA"/>
</dbReference>
<dbReference type="PANTHER" id="PTHR30385:SF8">
    <property type="entry name" value="RNA POLYMERASE SIGMA-E FACTOR"/>
    <property type="match status" value="1"/>
</dbReference>
<evidence type="ECO:0000256" key="4">
    <source>
        <dbReference type="ARBA" id="ARBA00023163"/>
    </source>
</evidence>
<name>A0A2S8F4L1_9BACT</name>
<dbReference type="InterPro" id="IPR014326">
    <property type="entry name" value="RNA_pol_sigma-70_Plancto"/>
</dbReference>
<dbReference type="AlphaFoldDB" id="A0A2S8F4L1"/>
<reference evidence="7 8" key="1">
    <citation type="submission" date="2018-02" db="EMBL/GenBank/DDBJ databases">
        <title>Comparative genomes isolates from brazilian mangrove.</title>
        <authorList>
            <person name="Araujo J.E."/>
            <person name="Taketani R.G."/>
            <person name="Silva M.C.P."/>
            <person name="Loureco M.V."/>
            <person name="Andreote F.D."/>
        </authorList>
    </citation>
    <scope>NUCLEOTIDE SEQUENCE [LARGE SCALE GENOMIC DNA]</scope>
    <source>
        <strain evidence="7 8">NAP PRIS-MGV</strain>
    </source>
</reference>
<dbReference type="OrthoDB" id="276109at2"/>
<dbReference type="NCBIfam" id="TIGR02937">
    <property type="entry name" value="sigma70-ECF"/>
    <property type="match status" value="1"/>
</dbReference>
<dbReference type="InterPro" id="IPR013325">
    <property type="entry name" value="RNA_pol_sigma_r2"/>
</dbReference>
<feature type="domain" description="RNA polymerase sigma-70 ECF-like HTH" evidence="6">
    <location>
        <begin position="9"/>
        <end position="196"/>
    </location>
</feature>
<accession>A0A2S8F4L1</accession>
<dbReference type="CDD" id="cd06171">
    <property type="entry name" value="Sigma70_r4"/>
    <property type="match status" value="1"/>
</dbReference>
<dbReference type="InterPro" id="IPR013324">
    <property type="entry name" value="RNA_pol_sigma_r3/r4-like"/>
</dbReference>
<dbReference type="Gene3D" id="1.10.10.10">
    <property type="entry name" value="Winged helix-like DNA-binding domain superfamily/Winged helix DNA-binding domain"/>
    <property type="match status" value="1"/>
</dbReference>
<dbReference type="InterPro" id="IPR014284">
    <property type="entry name" value="RNA_pol_sigma-70_dom"/>
</dbReference>
<keyword evidence="4" id="KW-0804">Transcription</keyword>
<organism evidence="7 8">
    <name type="scientific">Blastopirellula marina</name>
    <dbReference type="NCBI Taxonomy" id="124"/>
    <lineage>
        <taxon>Bacteria</taxon>
        <taxon>Pseudomonadati</taxon>
        <taxon>Planctomycetota</taxon>
        <taxon>Planctomycetia</taxon>
        <taxon>Pirellulales</taxon>
        <taxon>Pirellulaceae</taxon>
        <taxon>Blastopirellula</taxon>
    </lineage>
</organism>
<evidence type="ECO:0000313" key="7">
    <source>
        <dbReference type="EMBL" id="PQO27099.1"/>
    </source>
</evidence>
<dbReference type="RefSeq" id="WP_105359659.1">
    <property type="nucleotide sequence ID" value="NZ_PUIB01000028.1"/>
</dbReference>
<protein>
    <submittedName>
        <fullName evidence="7">RNA polymerase factor sigma-70</fullName>
    </submittedName>
</protein>
<sequence>MWPETDKTQQLLEGARNGDTSARDALLQRHRDSLRRMIEMRLDRRIQQRVDASDIVQEVLVDANRRLVDYLENPKMPFHLWLRHMAKDRIIDAHRRHRVSGKRSVDREQNLNVGFNMDQSSVDLAAQLCDHNATPGAAATMQELHVRFQAAIEDLEDQDREVVIMRHFEQLSNQDVAAALDLTPAAASMRYLRAIRRLRSLLGPTANDE</sequence>
<keyword evidence="1" id="KW-0805">Transcription regulation</keyword>
<dbReference type="InterPro" id="IPR053812">
    <property type="entry name" value="HTH_Sigma70_ECF-like"/>
</dbReference>
<gene>
    <name evidence="7" type="ORF">C5Y98_28015</name>
</gene>
<dbReference type="SUPFAM" id="SSF88946">
    <property type="entry name" value="Sigma2 domain of RNA polymerase sigma factors"/>
    <property type="match status" value="1"/>
</dbReference>
<dbReference type="GO" id="GO:0003677">
    <property type="term" value="F:DNA binding"/>
    <property type="evidence" value="ECO:0007669"/>
    <property type="project" value="UniProtKB-KW"/>
</dbReference>
<keyword evidence="2" id="KW-0731">Sigma factor</keyword>
<dbReference type="GO" id="GO:0016987">
    <property type="term" value="F:sigma factor activity"/>
    <property type="evidence" value="ECO:0007669"/>
    <property type="project" value="UniProtKB-KW"/>
</dbReference>
<dbReference type="InterPro" id="IPR036388">
    <property type="entry name" value="WH-like_DNA-bd_sf"/>
</dbReference>
<dbReference type="Proteomes" id="UP000239388">
    <property type="component" value="Unassembled WGS sequence"/>
</dbReference>
<dbReference type="SUPFAM" id="SSF88659">
    <property type="entry name" value="Sigma3 and sigma4 domains of RNA polymerase sigma factors"/>
    <property type="match status" value="1"/>
</dbReference>
<comment type="caution">
    <text evidence="7">The sequence shown here is derived from an EMBL/GenBank/DDBJ whole genome shotgun (WGS) entry which is preliminary data.</text>
</comment>
<proteinExistence type="predicted"/>
<evidence type="ECO:0000259" key="6">
    <source>
        <dbReference type="Pfam" id="PF07638"/>
    </source>
</evidence>
<evidence type="ECO:0000256" key="2">
    <source>
        <dbReference type="ARBA" id="ARBA00023082"/>
    </source>
</evidence>
<evidence type="ECO:0000256" key="3">
    <source>
        <dbReference type="ARBA" id="ARBA00023125"/>
    </source>
</evidence>
<dbReference type="GO" id="GO:0006352">
    <property type="term" value="P:DNA-templated transcription initiation"/>
    <property type="evidence" value="ECO:0007669"/>
    <property type="project" value="InterPro"/>
</dbReference>
<dbReference type="Pfam" id="PF07638">
    <property type="entry name" value="Sigma70_ECF"/>
    <property type="match status" value="1"/>
</dbReference>
<evidence type="ECO:0000256" key="5">
    <source>
        <dbReference type="SAM" id="MobiDB-lite"/>
    </source>
</evidence>
<dbReference type="NCBIfam" id="TIGR02984">
    <property type="entry name" value="Sig-70_plancto1"/>
    <property type="match status" value="1"/>
</dbReference>